<dbReference type="GO" id="GO:0046872">
    <property type="term" value="F:metal ion binding"/>
    <property type="evidence" value="ECO:0007669"/>
    <property type="project" value="UniProtKB-KW"/>
</dbReference>
<dbReference type="PANTHER" id="PTHR10587">
    <property type="entry name" value="GLYCOSYL TRANSFERASE-RELATED"/>
    <property type="match status" value="1"/>
</dbReference>
<dbReference type="STRING" id="106004.A0A1Y2FZP2"/>
<evidence type="ECO:0000256" key="7">
    <source>
        <dbReference type="ARBA" id="ARBA00022525"/>
    </source>
</evidence>
<evidence type="ECO:0000256" key="1">
    <source>
        <dbReference type="ARBA" id="ARBA00001941"/>
    </source>
</evidence>
<evidence type="ECO:0000313" key="25">
    <source>
        <dbReference type="Proteomes" id="UP000193467"/>
    </source>
</evidence>
<evidence type="ECO:0000256" key="8">
    <source>
        <dbReference type="ARBA" id="ARBA00022622"/>
    </source>
</evidence>
<dbReference type="Proteomes" id="UP000193467">
    <property type="component" value="Unassembled WGS sequence"/>
</dbReference>
<evidence type="ECO:0000256" key="14">
    <source>
        <dbReference type="ARBA" id="ARBA00023180"/>
    </source>
</evidence>
<dbReference type="EC" id="3.5.1.41" evidence="20"/>
<keyword evidence="15" id="KW-0119">Carbohydrate metabolism</keyword>
<dbReference type="GO" id="GO:0098552">
    <property type="term" value="C:side of membrane"/>
    <property type="evidence" value="ECO:0007669"/>
    <property type="project" value="UniProtKB-KW"/>
</dbReference>
<keyword evidence="12" id="KW-0146">Chitin degradation</keyword>
<dbReference type="InterPro" id="IPR002509">
    <property type="entry name" value="NODB_dom"/>
</dbReference>
<protein>
    <recommendedName>
        <fullName evidence="20">chitin deacetylase</fullName>
        <ecNumber evidence="20">3.5.1.41</ecNumber>
    </recommendedName>
</protein>
<keyword evidence="7" id="KW-0964">Secreted</keyword>
<feature type="signal peptide" evidence="22">
    <location>
        <begin position="1"/>
        <end position="17"/>
    </location>
</feature>
<sequence length="478" mass="50649">MRTSALLLVGALPATLAHLQHGRRAASSARTAAPVALAAAAASTAATSSVARDTWEEEATVPIDEERVAYSLPVVAAISATYPAVWETADLSGSGILQDDKDLWATLNATINSTLLAIPPRGTREGNFTGVDYDGVTDADCWWSWKMCDTPDEATGLVPDITRCNEPSTWGFTLDDGPNATHNAYYDYLKSIDQKATLFYIGSNVLDWPLEAQRGLGDGHELCAHTWSHPYMTAMTNEQAFAELYYSKKVIKEITGVTVRCWRPPYGDVDNRIRAIAAALDMTTIVWDEDTDDWEWTTLGIPQIEANYEAIIGAFATGNYSTHGTIVLSHELNNETMVLSEKYLPIIKKTFTGGVMPVGVCMNNTQPYLEQDNQYVYPNYAQWVAGTTSISLAAPTATTSVSIGLSATATATSAGAYAVSKTEATGSAASAALSSASAKATASTSKTASSGGARGSTAAAWTGVLGAAMIAAVGVMMA</sequence>
<evidence type="ECO:0000259" key="23">
    <source>
        <dbReference type="PROSITE" id="PS51677"/>
    </source>
</evidence>
<feature type="chain" id="PRO_5012869880" description="chitin deacetylase" evidence="22">
    <location>
        <begin position="18"/>
        <end position="478"/>
    </location>
</feature>
<keyword evidence="8" id="KW-0336">GPI-anchor</keyword>
<evidence type="ECO:0000256" key="21">
    <source>
        <dbReference type="ARBA" id="ARBA00048494"/>
    </source>
</evidence>
<dbReference type="PANTHER" id="PTHR10587:SF98">
    <property type="entry name" value="CHITIN DEACETYLASE"/>
    <property type="match status" value="1"/>
</dbReference>
<dbReference type="FunFam" id="3.20.20.370:FF:000004">
    <property type="entry name" value="Related to Chitin deacetylase"/>
    <property type="match status" value="1"/>
</dbReference>
<keyword evidence="9" id="KW-0479">Metal-binding</keyword>
<dbReference type="InParanoid" id="A0A1Y2FZP2"/>
<dbReference type="Pfam" id="PF01522">
    <property type="entry name" value="Polysacc_deac_1"/>
    <property type="match status" value="1"/>
</dbReference>
<keyword evidence="18" id="KW-0961">Cell wall biogenesis/degradation</keyword>
<evidence type="ECO:0000313" key="24">
    <source>
        <dbReference type="EMBL" id="ORY89646.1"/>
    </source>
</evidence>
<keyword evidence="6" id="KW-0134">Cell wall</keyword>
<dbReference type="GO" id="GO:0000272">
    <property type="term" value="P:polysaccharide catabolic process"/>
    <property type="evidence" value="ECO:0007669"/>
    <property type="project" value="UniProtKB-KW"/>
</dbReference>
<keyword evidence="10 22" id="KW-0732">Signal</keyword>
<evidence type="ECO:0000256" key="5">
    <source>
        <dbReference type="ARBA" id="ARBA00022475"/>
    </source>
</evidence>
<comment type="subcellular location">
    <subcellularLocation>
        <location evidence="3">Cell membrane</location>
        <topology evidence="3">Lipid-anchor</topology>
        <topology evidence="3">GPI-anchor</topology>
    </subcellularLocation>
    <subcellularLocation>
        <location evidence="2">Secreted</location>
        <location evidence="2">Cell wall</location>
    </subcellularLocation>
</comment>
<evidence type="ECO:0000256" key="4">
    <source>
        <dbReference type="ARBA" id="ARBA00010973"/>
    </source>
</evidence>
<evidence type="ECO:0000256" key="10">
    <source>
        <dbReference type="ARBA" id="ARBA00022729"/>
    </source>
</evidence>
<evidence type="ECO:0000256" key="15">
    <source>
        <dbReference type="ARBA" id="ARBA00023277"/>
    </source>
</evidence>
<dbReference type="Gene3D" id="3.20.20.370">
    <property type="entry name" value="Glycoside hydrolase/deacetylase"/>
    <property type="match status" value="1"/>
</dbReference>
<organism evidence="24 25">
    <name type="scientific">Leucosporidium creatinivorum</name>
    <dbReference type="NCBI Taxonomy" id="106004"/>
    <lineage>
        <taxon>Eukaryota</taxon>
        <taxon>Fungi</taxon>
        <taxon>Dikarya</taxon>
        <taxon>Basidiomycota</taxon>
        <taxon>Pucciniomycotina</taxon>
        <taxon>Microbotryomycetes</taxon>
        <taxon>Leucosporidiales</taxon>
        <taxon>Leucosporidium</taxon>
    </lineage>
</organism>
<evidence type="ECO:0000256" key="3">
    <source>
        <dbReference type="ARBA" id="ARBA00004609"/>
    </source>
</evidence>
<evidence type="ECO:0000256" key="18">
    <source>
        <dbReference type="ARBA" id="ARBA00023316"/>
    </source>
</evidence>
<dbReference type="PROSITE" id="PS51677">
    <property type="entry name" value="NODB"/>
    <property type="match status" value="1"/>
</dbReference>
<dbReference type="GO" id="GO:0004099">
    <property type="term" value="F:chitin deacetylase activity"/>
    <property type="evidence" value="ECO:0007669"/>
    <property type="project" value="UniProtKB-EC"/>
</dbReference>
<keyword evidence="5" id="KW-1003">Cell membrane</keyword>
<keyword evidence="19" id="KW-0624">Polysaccharide degradation</keyword>
<evidence type="ECO:0000256" key="11">
    <source>
        <dbReference type="ARBA" id="ARBA00022801"/>
    </source>
</evidence>
<dbReference type="InterPro" id="IPR050248">
    <property type="entry name" value="Polysacc_deacetylase_ArnD"/>
</dbReference>
<dbReference type="GO" id="GO:0005886">
    <property type="term" value="C:plasma membrane"/>
    <property type="evidence" value="ECO:0007669"/>
    <property type="project" value="UniProtKB-SubCell"/>
</dbReference>
<comment type="caution">
    <text evidence="24">The sequence shown here is derived from an EMBL/GenBank/DDBJ whole genome shotgun (WGS) entry which is preliminary data.</text>
</comment>
<keyword evidence="16" id="KW-0170">Cobalt</keyword>
<dbReference type="InterPro" id="IPR011330">
    <property type="entry name" value="Glyco_hydro/deAcase_b/a-brl"/>
</dbReference>
<keyword evidence="25" id="KW-1185">Reference proteome</keyword>
<evidence type="ECO:0000256" key="22">
    <source>
        <dbReference type="SAM" id="SignalP"/>
    </source>
</evidence>
<evidence type="ECO:0000256" key="17">
    <source>
        <dbReference type="ARBA" id="ARBA00023288"/>
    </source>
</evidence>
<evidence type="ECO:0000256" key="2">
    <source>
        <dbReference type="ARBA" id="ARBA00004191"/>
    </source>
</evidence>
<dbReference type="SUPFAM" id="SSF88713">
    <property type="entry name" value="Glycoside hydrolase/deacetylase"/>
    <property type="match status" value="1"/>
</dbReference>
<dbReference type="AlphaFoldDB" id="A0A1Y2FZP2"/>
<comment type="catalytic activity">
    <reaction evidence="21">
        <text>[(1-&gt;4)-N-acetyl-beta-D-glucosaminyl](n) + n H2O = chitosan + n acetate</text>
        <dbReference type="Rhea" id="RHEA:10464"/>
        <dbReference type="Rhea" id="RHEA-COMP:9593"/>
        <dbReference type="Rhea" id="RHEA-COMP:9597"/>
        <dbReference type="ChEBI" id="CHEBI:15377"/>
        <dbReference type="ChEBI" id="CHEBI:17029"/>
        <dbReference type="ChEBI" id="CHEBI:30089"/>
        <dbReference type="ChEBI" id="CHEBI:57704"/>
        <dbReference type="EC" id="3.5.1.41"/>
    </reaction>
    <physiologicalReaction direction="left-to-right" evidence="21">
        <dbReference type="Rhea" id="RHEA:10465"/>
    </physiologicalReaction>
</comment>
<comment type="cofactor">
    <cofactor evidence="1">
        <name>Co(2+)</name>
        <dbReference type="ChEBI" id="CHEBI:48828"/>
    </cofactor>
</comment>
<dbReference type="OrthoDB" id="407355at2759"/>
<keyword evidence="11" id="KW-0378">Hydrolase</keyword>
<evidence type="ECO:0000256" key="6">
    <source>
        <dbReference type="ARBA" id="ARBA00022512"/>
    </source>
</evidence>
<feature type="domain" description="NodB homology" evidence="23">
    <location>
        <begin position="168"/>
        <end position="359"/>
    </location>
</feature>
<evidence type="ECO:0000256" key="12">
    <source>
        <dbReference type="ARBA" id="ARBA00023024"/>
    </source>
</evidence>
<gene>
    <name evidence="24" type="ORF">BCR35DRAFT_300045</name>
</gene>
<dbReference type="GO" id="GO:0009272">
    <property type="term" value="P:fungal-type cell wall biogenesis"/>
    <property type="evidence" value="ECO:0007669"/>
    <property type="project" value="UniProtKB-ARBA"/>
</dbReference>
<name>A0A1Y2FZP2_9BASI</name>
<comment type="similarity">
    <text evidence="4">Belongs to the polysaccharide deacetylase family.</text>
</comment>
<keyword evidence="13" id="KW-0472">Membrane</keyword>
<dbReference type="GO" id="GO:0006032">
    <property type="term" value="P:chitin catabolic process"/>
    <property type="evidence" value="ECO:0007669"/>
    <property type="project" value="UniProtKB-KW"/>
</dbReference>
<accession>A0A1Y2FZP2</accession>
<dbReference type="GO" id="GO:0071555">
    <property type="term" value="P:cell wall organization"/>
    <property type="evidence" value="ECO:0007669"/>
    <property type="project" value="UniProtKB-KW"/>
</dbReference>
<keyword evidence="17" id="KW-0449">Lipoprotein</keyword>
<dbReference type="EMBL" id="MCGR01000005">
    <property type="protein sequence ID" value="ORY89646.1"/>
    <property type="molecule type" value="Genomic_DNA"/>
</dbReference>
<keyword evidence="14" id="KW-0325">Glycoprotein</keyword>
<evidence type="ECO:0000256" key="16">
    <source>
        <dbReference type="ARBA" id="ARBA00023285"/>
    </source>
</evidence>
<evidence type="ECO:0000256" key="19">
    <source>
        <dbReference type="ARBA" id="ARBA00023326"/>
    </source>
</evidence>
<evidence type="ECO:0000256" key="9">
    <source>
        <dbReference type="ARBA" id="ARBA00022723"/>
    </source>
</evidence>
<reference evidence="24 25" key="1">
    <citation type="submission" date="2016-07" db="EMBL/GenBank/DDBJ databases">
        <title>Pervasive Adenine N6-methylation of Active Genes in Fungi.</title>
        <authorList>
            <consortium name="DOE Joint Genome Institute"/>
            <person name="Mondo S.J."/>
            <person name="Dannebaum R.O."/>
            <person name="Kuo R.C."/>
            <person name="Labutti K."/>
            <person name="Haridas S."/>
            <person name="Kuo A."/>
            <person name="Salamov A."/>
            <person name="Ahrendt S.R."/>
            <person name="Lipzen A."/>
            <person name="Sullivan W."/>
            <person name="Andreopoulos W.B."/>
            <person name="Clum A."/>
            <person name="Lindquist E."/>
            <person name="Daum C."/>
            <person name="Ramamoorthy G.K."/>
            <person name="Gryganskyi A."/>
            <person name="Culley D."/>
            <person name="Magnuson J.K."/>
            <person name="James T.Y."/>
            <person name="O'Malley M.A."/>
            <person name="Stajich J.E."/>
            <person name="Spatafora J.W."/>
            <person name="Visel A."/>
            <person name="Grigoriev I.V."/>
        </authorList>
    </citation>
    <scope>NUCLEOTIDE SEQUENCE [LARGE SCALE GENOMIC DNA]</scope>
    <source>
        <strain evidence="24 25">62-1032</strain>
    </source>
</reference>
<proteinExistence type="inferred from homology"/>
<evidence type="ECO:0000256" key="13">
    <source>
        <dbReference type="ARBA" id="ARBA00023136"/>
    </source>
</evidence>
<evidence type="ECO:0000256" key="20">
    <source>
        <dbReference type="ARBA" id="ARBA00024056"/>
    </source>
</evidence>